<dbReference type="EMBL" id="APBN01000011">
    <property type="protein sequence ID" value="EMT50970.1"/>
    <property type="molecule type" value="Genomic_DNA"/>
</dbReference>
<dbReference type="Proteomes" id="UP000012081">
    <property type="component" value="Unassembled WGS sequence"/>
</dbReference>
<evidence type="ECO:0000256" key="1">
    <source>
        <dbReference type="SAM" id="Phobius"/>
    </source>
</evidence>
<reference evidence="2 3" key="1">
    <citation type="submission" date="2013-03" db="EMBL/GenBank/DDBJ databases">
        <title>Assembly of a new bacterial strain Brevibacillus borstelensis AK1.</title>
        <authorList>
            <person name="Rajan I."/>
            <person name="PoliReddy D."/>
            <person name="Sugumar T."/>
            <person name="Rathinam K."/>
            <person name="Alqarawi S."/>
            <person name="Khalil A.B."/>
            <person name="Sivakumar N."/>
        </authorList>
    </citation>
    <scope>NUCLEOTIDE SEQUENCE [LARGE SCALE GENOMIC DNA]</scope>
    <source>
        <strain evidence="2 3">AK1</strain>
    </source>
</reference>
<name>M8E691_9BACL</name>
<dbReference type="AlphaFoldDB" id="M8E691"/>
<keyword evidence="1" id="KW-0472">Membrane</keyword>
<organism evidence="2 3">
    <name type="scientific">Brevibacillus borstelensis AK1</name>
    <dbReference type="NCBI Taxonomy" id="1300222"/>
    <lineage>
        <taxon>Bacteria</taxon>
        <taxon>Bacillati</taxon>
        <taxon>Bacillota</taxon>
        <taxon>Bacilli</taxon>
        <taxon>Bacillales</taxon>
        <taxon>Paenibacillaceae</taxon>
        <taxon>Brevibacillus</taxon>
    </lineage>
</organism>
<evidence type="ECO:0000313" key="2">
    <source>
        <dbReference type="EMBL" id="EMT50970.1"/>
    </source>
</evidence>
<keyword evidence="1" id="KW-1133">Transmembrane helix</keyword>
<dbReference type="RefSeq" id="WP_003390507.1">
    <property type="nucleotide sequence ID" value="NZ_APBN01000011.1"/>
</dbReference>
<comment type="caution">
    <text evidence="2">The sequence shown here is derived from an EMBL/GenBank/DDBJ whole genome shotgun (WGS) entry which is preliminary data.</text>
</comment>
<keyword evidence="1" id="KW-0812">Transmembrane</keyword>
<dbReference type="OrthoDB" id="9921362at2"/>
<protein>
    <submittedName>
        <fullName evidence="2">Uncharacterized protein</fullName>
    </submittedName>
</protein>
<sequence length="84" mass="8637">MFFIGVMAALICLITGVGLLVNHVVAWGVVFIVAGIGLIVFLLVAYPAKRKKCSSWDCGFVDCGAGSIPDCDCLPDCGCGAGTP</sequence>
<keyword evidence="3" id="KW-1185">Reference proteome</keyword>
<dbReference type="PATRIC" id="fig|1300222.3.peg.4254"/>
<feature type="transmembrane region" description="Helical" evidence="1">
    <location>
        <begin position="26"/>
        <end position="46"/>
    </location>
</feature>
<accession>M8E691</accession>
<dbReference type="GeneID" id="89499669"/>
<gene>
    <name evidence="2" type="ORF">I532_20231</name>
</gene>
<proteinExistence type="predicted"/>
<dbReference type="STRING" id="1300222.I532_20231"/>
<evidence type="ECO:0000313" key="3">
    <source>
        <dbReference type="Proteomes" id="UP000012081"/>
    </source>
</evidence>